<accession>A0ABT4IL67</accession>
<dbReference type="PANTHER" id="PTHR12411">
    <property type="entry name" value="CYSTEINE PROTEASE FAMILY C1-RELATED"/>
    <property type="match status" value="1"/>
</dbReference>
<dbReference type="InterPro" id="IPR038765">
    <property type="entry name" value="Papain-like_cys_pep_sf"/>
</dbReference>
<dbReference type="InterPro" id="IPR013128">
    <property type="entry name" value="Peptidase_C1A"/>
</dbReference>
<keyword evidence="5" id="KW-1185">Reference proteome</keyword>
<evidence type="ECO:0000259" key="3">
    <source>
        <dbReference type="Pfam" id="PF18560"/>
    </source>
</evidence>
<dbReference type="Pfam" id="PF00112">
    <property type="entry name" value="Peptidase_C1"/>
    <property type="match status" value="1"/>
</dbReference>
<dbReference type="Proteomes" id="UP001141336">
    <property type="component" value="Unassembled WGS sequence"/>
</dbReference>
<comment type="similarity">
    <text evidence="1">Belongs to the peptidase C1 family.</text>
</comment>
<dbReference type="InterPro" id="IPR040528">
    <property type="entry name" value="Lectin-like"/>
</dbReference>
<dbReference type="EMBL" id="JAPTGC010000005">
    <property type="protein sequence ID" value="MCZ0862505.1"/>
    <property type="molecule type" value="Genomic_DNA"/>
</dbReference>
<dbReference type="PROSITE" id="PS00639">
    <property type="entry name" value="THIOL_PROTEASE_HIS"/>
    <property type="match status" value="1"/>
</dbReference>
<dbReference type="Gene3D" id="3.90.70.10">
    <property type="entry name" value="Cysteine proteinases"/>
    <property type="match status" value="1"/>
</dbReference>
<evidence type="ECO:0000259" key="2">
    <source>
        <dbReference type="Pfam" id="PF00112"/>
    </source>
</evidence>
<dbReference type="InterPro" id="IPR042229">
    <property type="entry name" value="Listeria/Bacterioides_rpt_sf"/>
</dbReference>
<proteinExistence type="inferred from homology"/>
<dbReference type="InterPro" id="IPR025660">
    <property type="entry name" value="Pept_his_AS"/>
</dbReference>
<dbReference type="RefSeq" id="WP_268922758.1">
    <property type="nucleotide sequence ID" value="NZ_JAPTGC010000005.1"/>
</dbReference>
<dbReference type="Pfam" id="PF18560">
    <property type="entry name" value="Lectin_like"/>
    <property type="match status" value="1"/>
</dbReference>
<organism evidence="4 5">
    <name type="scientific">Methanocorpusculum vombati</name>
    <dbReference type="NCBI Taxonomy" id="3002864"/>
    <lineage>
        <taxon>Archaea</taxon>
        <taxon>Methanobacteriati</taxon>
        <taxon>Methanobacteriota</taxon>
        <taxon>Stenosarchaea group</taxon>
        <taxon>Methanomicrobia</taxon>
        <taxon>Methanomicrobiales</taxon>
        <taxon>Methanocorpusculaceae</taxon>
        <taxon>Methanocorpusculum</taxon>
    </lineage>
</organism>
<dbReference type="Gene3D" id="2.60.40.4270">
    <property type="entry name" value="Listeria-Bacteroides repeat domain"/>
    <property type="match status" value="1"/>
</dbReference>
<comment type="caution">
    <text evidence="4">The sequence shown here is derived from an EMBL/GenBank/DDBJ whole genome shotgun (WGS) entry which is preliminary data.</text>
</comment>
<evidence type="ECO:0000256" key="1">
    <source>
        <dbReference type="ARBA" id="ARBA00008455"/>
    </source>
</evidence>
<evidence type="ECO:0000313" key="4">
    <source>
        <dbReference type="EMBL" id="MCZ0862505.1"/>
    </source>
</evidence>
<dbReference type="InterPro" id="IPR000668">
    <property type="entry name" value="Peptidase_C1A_C"/>
</dbReference>
<dbReference type="InterPro" id="IPR000169">
    <property type="entry name" value="Pept_cys_AS"/>
</dbReference>
<feature type="domain" description="Lectin-like" evidence="3">
    <location>
        <begin position="326"/>
        <end position="491"/>
    </location>
</feature>
<protein>
    <submittedName>
        <fullName evidence="4">Lectin like domain-containing protein</fullName>
    </submittedName>
</protein>
<dbReference type="SUPFAM" id="SSF54001">
    <property type="entry name" value="Cysteine proteinases"/>
    <property type="match status" value="1"/>
</dbReference>
<evidence type="ECO:0000313" key="5">
    <source>
        <dbReference type="Proteomes" id="UP001141336"/>
    </source>
</evidence>
<name>A0ABT4IL67_9EURY</name>
<feature type="domain" description="Peptidase C1A papain C-terminal" evidence="2">
    <location>
        <begin position="158"/>
        <end position="293"/>
    </location>
</feature>
<reference evidence="4" key="1">
    <citation type="submission" date="2022-12" db="EMBL/GenBank/DDBJ databases">
        <title>Isolation and characterisation of novel Methanocorpusculum spp. from native Australian herbivores indicates the genus is ancestrally host-associated.</title>
        <authorList>
            <person name="Volmer J.G."/>
            <person name="Soo R.M."/>
            <person name="Evans P.N."/>
            <person name="Hoedt E.C."/>
            <person name="Astorga Alsina A.L."/>
            <person name="Woodcroft B.J."/>
            <person name="Tyson G.W."/>
            <person name="Hugenholtz P."/>
            <person name="Morrison M."/>
        </authorList>
    </citation>
    <scope>NUCLEOTIDE SEQUENCE</scope>
    <source>
        <strain evidence="4">CW153</strain>
    </source>
</reference>
<sequence length="587" mass="64174">MNKRYFGTAIFVSFAVLMMLLFAVTPAAADETPSTVSEYGYIDDGYIPPDSDQDIGTVVPGLSLPAEYLLNQNLPLQHQGTYGTCWAFAATTAAASDLMTKGFPYVNFSKHQFAYFTYQRDDITNMTPIAGLEGLKGDRIIPNYNRALAEHPNYMGLGGYQTTAAFTLASWTGLADETSAPYSDVDTNRGLPTSLAVDADTYILANAAWMNMQDRQEIKYMLYTQGAAAVEINVSEIYRIPCSDGCPALYCNDDVPANHAVTLIGWDDNFAASNFNNNPGEDGAWLIQNSWGICDESYIWVSYCDKALCEAYFYDMVPKETYEKNYQYDGGASRNVRCYSGSSNAAMANVFTASGSDRIDAVSFFTNNSDVNYGIAIHTGLTDASDPTSGTLRTYQSGKRQFAGYATIPLTEPVELIEGQTFSVVIILSKESRKAGEELWIVVDTTSGTPEDSFRSETYAEPGQSFSSSDGASWYDLSQDHSTNVRVKAFTNSYVPASSGNAIKEPSVSTRDEYTSGWYQDEDGTNAWNFFDEAIDDDMTQYPKWAGVSTAPPTPTAADVQPTRTPVPACGVIASLLAVAVLLRRKE</sequence>
<dbReference type="PROSITE" id="PS00139">
    <property type="entry name" value="THIOL_PROTEASE_CYS"/>
    <property type="match status" value="1"/>
</dbReference>
<gene>
    <name evidence="4" type="ORF">O0S09_04445</name>
</gene>